<dbReference type="InterPro" id="IPR002201">
    <property type="entry name" value="Glyco_trans_9"/>
</dbReference>
<dbReference type="GO" id="GO:0009244">
    <property type="term" value="P:lipopolysaccharide core region biosynthetic process"/>
    <property type="evidence" value="ECO:0007669"/>
    <property type="project" value="TreeGrafter"/>
</dbReference>
<evidence type="ECO:0000256" key="2">
    <source>
        <dbReference type="ARBA" id="ARBA00022679"/>
    </source>
</evidence>
<protein>
    <submittedName>
        <fullName evidence="3">Glycosyl transferase family 9</fullName>
    </submittedName>
</protein>
<organism evidence="3 4">
    <name type="scientific">Alkalidesulfovibrio alkalitolerans DSM 16529</name>
    <dbReference type="NCBI Taxonomy" id="1121439"/>
    <lineage>
        <taxon>Bacteria</taxon>
        <taxon>Pseudomonadati</taxon>
        <taxon>Thermodesulfobacteriota</taxon>
        <taxon>Desulfovibrionia</taxon>
        <taxon>Desulfovibrionales</taxon>
        <taxon>Desulfovibrionaceae</taxon>
        <taxon>Alkalidesulfovibrio</taxon>
    </lineage>
</organism>
<dbReference type="InterPro" id="IPR051199">
    <property type="entry name" value="LPS_LOS_Heptosyltrfase"/>
</dbReference>
<dbReference type="PATRIC" id="fig|1121439.3.peg.125"/>
<gene>
    <name evidence="3" type="ORF">dsat_1740</name>
</gene>
<comment type="caution">
    <text evidence="3">The sequence shown here is derived from an EMBL/GenBank/DDBJ whole genome shotgun (WGS) entry which is preliminary data.</text>
</comment>
<evidence type="ECO:0000313" key="4">
    <source>
        <dbReference type="Proteomes" id="UP000014975"/>
    </source>
</evidence>
<dbReference type="STRING" id="1121439.dsat_1740"/>
<dbReference type="RefSeq" id="WP_020885626.1">
    <property type="nucleotide sequence ID" value="NZ_ATHI01000001.1"/>
</dbReference>
<dbReference type="SUPFAM" id="SSF53756">
    <property type="entry name" value="UDP-Glycosyltransferase/glycogen phosphorylase"/>
    <property type="match status" value="1"/>
</dbReference>
<dbReference type="PANTHER" id="PTHR30160:SF7">
    <property type="entry name" value="ADP-HEPTOSE--LPS HEPTOSYLTRANSFERASE 2"/>
    <property type="match status" value="1"/>
</dbReference>
<dbReference type="Pfam" id="PF01075">
    <property type="entry name" value="Glyco_transf_9"/>
    <property type="match status" value="1"/>
</dbReference>
<dbReference type="Gene3D" id="3.40.50.2000">
    <property type="entry name" value="Glycogen Phosphorylase B"/>
    <property type="match status" value="2"/>
</dbReference>
<dbReference type="AlphaFoldDB" id="S7TG73"/>
<evidence type="ECO:0000313" key="3">
    <source>
        <dbReference type="EMBL" id="EPR36212.1"/>
    </source>
</evidence>
<dbReference type="Proteomes" id="UP000014975">
    <property type="component" value="Unassembled WGS sequence"/>
</dbReference>
<name>S7TG73_9BACT</name>
<dbReference type="eggNOG" id="COG0859">
    <property type="taxonomic scope" value="Bacteria"/>
</dbReference>
<reference evidence="3 4" key="1">
    <citation type="journal article" date="2013" name="Genome Announc.">
        <title>Draft genome sequences for three mercury-methylating, sulfate-reducing bacteria.</title>
        <authorList>
            <person name="Brown S.D."/>
            <person name="Hurt R.A.Jr."/>
            <person name="Gilmour C.C."/>
            <person name="Elias D.A."/>
        </authorList>
    </citation>
    <scope>NUCLEOTIDE SEQUENCE [LARGE SCALE GENOMIC DNA]</scope>
    <source>
        <strain evidence="3 4">DSM 16529</strain>
    </source>
</reference>
<dbReference type="CDD" id="cd03789">
    <property type="entry name" value="GT9_LPS_heptosyltransferase"/>
    <property type="match status" value="1"/>
</dbReference>
<evidence type="ECO:0000256" key="1">
    <source>
        <dbReference type="ARBA" id="ARBA00022676"/>
    </source>
</evidence>
<proteinExistence type="predicted"/>
<sequence length="475" mass="52459">MKNPICILQMQRMGDLVLTFPLILWLHRLYPGREIWVVGEESFFSAIYHVSPQAVFFPWSAAPRLKTRRFEAVVNLSHRDEAAILAGSLDTETVIGPYLDKNAVRRIRGDFQLYRASLTGCNRHNRFHWAELNALDLVPLSLIAATRPDPPRRLPPEKRTVGLFVGASEAAKRPAPAFFGQLAVECLKRGLRPVLLGGPGEKDLAAEAMRTARERARGPVRILNLAGKLSLKEFIAVGQTMALLVTPDTGPMHLAAWTGLSCLNLSLGNVHPWETGPYQPGHHVLRSSVSCSGCWSCERESHLCHAAASPRRVALLADHLTAAPSARTARLRTPGARLLRTGKSPLGLYALSPATRETGRAVFARDLSGEFWQAYFGARLGLWDEAPALAAATRLREDAPHLAEVLGRAMPRFARNLGQGLRGTMPDDFWRAQIPFLRPLASWLHMALANDDFSAKARRKALSDAEACLSFLLHR</sequence>
<accession>S7TG73</accession>
<dbReference type="GO" id="GO:0005829">
    <property type="term" value="C:cytosol"/>
    <property type="evidence" value="ECO:0007669"/>
    <property type="project" value="TreeGrafter"/>
</dbReference>
<keyword evidence="2 3" id="KW-0808">Transferase</keyword>
<keyword evidence="1" id="KW-0328">Glycosyltransferase</keyword>
<dbReference type="GO" id="GO:0008713">
    <property type="term" value="F:ADP-heptose-lipopolysaccharide heptosyltransferase activity"/>
    <property type="evidence" value="ECO:0007669"/>
    <property type="project" value="TreeGrafter"/>
</dbReference>
<dbReference type="EMBL" id="ATHI01000001">
    <property type="protein sequence ID" value="EPR36212.1"/>
    <property type="molecule type" value="Genomic_DNA"/>
</dbReference>
<dbReference type="PANTHER" id="PTHR30160">
    <property type="entry name" value="TETRAACYLDISACCHARIDE 4'-KINASE-RELATED"/>
    <property type="match status" value="1"/>
</dbReference>
<keyword evidence="4" id="KW-1185">Reference proteome</keyword>